<name>A0A9P7YD75_9HELO</name>
<protein>
    <submittedName>
        <fullName evidence="1">Uncharacterized protein</fullName>
    </submittedName>
</protein>
<evidence type="ECO:0000313" key="1">
    <source>
        <dbReference type="EMBL" id="KAG9230868.1"/>
    </source>
</evidence>
<evidence type="ECO:0000313" key="2">
    <source>
        <dbReference type="Proteomes" id="UP000824998"/>
    </source>
</evidence>
<comment type="caution">
    <text evidence="1">The sequence shown here is derived from an EMBL/GenBank/DDBJ whole genome shotgun (WGS) entry which is preliminary data.</text>
</comment>
<gene>
    <name evidence="1" type="ORF">BJ875DRAFT_138988</name>
</gene>
<sequence>MASWALAESQALDRIFSFYGLVLFVDASAFYDRRVMGIGETRLCVYFCTTSRRWLCMVCLMRGYISLLVSHHGGCVKIRIAANKLNTPFVITYICSFQVLTCSRYYHYVAWTQARPMAEIDLGPGLDCPDGLPFNNDWPFISIYRRPIDLGRESGRRPH</sequence>
<proteinExistence type="predicted"/>
<accession>A0A9P7YD75</accession>
<dbReference type="EMBL" id="MU251639">
    <property type="protein sequence ID" value="KAG9230868.1"/>
    <property type="molecule type" value="Genomic_DNA"/>
</dbReference>
<reference evidence="1" key="1">
    <citation type="journal article" date="2021" name="IMA Fungus">
        <title>Genomic characterization of three marine fungi, including Emericellopsis atlantica sp. nov. with signatures of a generalist lifestyle and marine biomass degradation.</title>
        <authorList>
            <person name="Hagestad O.C."/>
            <person name="Hou L."/>
            <person name="Andersen J.H."/>
            <person name="Hansen E.H."/>
            <person name="Altermark B."/>
            <person name="Li C."/>
            <person name="Kuhnert E."/>
            <person name="Cox R.J."/>
            <person name="Crous P.W."/>
            <person name="Spatafora J.W."/>
            <person name="Lail K."/>
            <person name="Amirebrahimi M."/>
            <person name="Lipzen A."/>
            <person name="Pangilinan J."/>
            <person name="Andreopoulos W."/>
            <person name="Hayes R.D."/>
            <person name="Ng V."/>
            <person name="Grigoriev I.V."/>
            <person name="Jackson S.A."/>
            <person name="Sutton T.D.S."/>
            <person name="Dobson A.D.W."/>
            <person name="Rama T."/>
        </authorList>
    </citation>
    <scope>NUCLEOTIDE SEQUENCE</scope>
    <source>
        <strain evidence="1">TRa018bII</strain>
    </source>
</reference>
<organism evidence="1 2">
    <name type="scientific">Amylocarpus encephaloides</name>
    <dbReference type="NCBI Taxonomy" id="45428"/>
    <lineage>
        <taxon>Eukaryota</taxon>
        <taxon>Fungi</taxon>
        <taxon>Dikarya</taxon>
        <taxon>Ascomycota</taxon>
        <taxon>Pezizomycotina</taxon>
        <taxon>Leotiomycetes</taxon>
        <taxon>Helotiales</taxon>
        <taxon>Helotiales incertae sedis</taxon>
        <taxon>Amylocarpus</taxon>
    </lineage>
</organism>
<keyword evidence="2" id="KW-1185">Reference proteome</keyword>
<dbReference type="Proteomes" id="UP000824998">
    <property type="component" value="Unassembled WGS sequence"/>
</dbReference>
<dbReference type="AlphaFoldDB" id="A0A9P7YD75"/>